<dbReference type="EMBL" id="CAJPDS010000044">
    <property type="protein sequence ID" value="CAF9927269.1"/>
    <property type="molecule type" value="Genomic_DNA"/>
</dbReference>
<evidence type="ECO:0000256" key="2">
    <source>
        <dbReference type="ARBA" id="ARBA00023043"/>
    </source>
</evidence>
<feature type="repeat" description="ANK" evidence="3">
    <location>
        <begin position="924"/>
        <end position="956"/>
    </location>
</feature>
<dbReference type="SUPFAM" id="SSF48403">
    <property type="entry name" value="Ankyrin repeat"/>
    <property type="match status" value="2"/>
</dbReference>
<dbReference type="Proteomes" id="UP000664521">
    <property type="component" value="Unassembled WGS sequence"/>
</dbReference>
<dbReference type="PRINTS" id="PR01415">
    <property type="entry name" value="ANKYRIN"/>
</dbReference>
<reference evidence="5" key="1">
    <citation type="submission" date="2021-03" db="EMBL/GenBank/DDBJ databases">
        <authorList>
            <person name="Tagirdzhanova G."/>
        </authorList>
    </citation>
    <scope>NUCLEOTIDE SEQUENCE</scope>
</reference>
<evidence type="ECO:0000313" key="6">
    <source>
        <dbReference type="Proteomes" id="UP000664521"/>
    </source>
</evidence>
<comment type="caution">
    <text evidence="5">The sequence shown here is derived from an EMBL/GenBank/DDBJ whole genome shotgun (WGS) entry which is preliminary data.</text>
</comment>
<dbReference type="Pfam" id="PF00023">
    <property type="entry name" value="Ank"/>
    <property type="match status" value="2"/>
</dbReference>
<keyword evidence="1" id="KW-0677">Repeat</keyword>
<keyword evidence="6" id="KW-1185">Reference proteome</keyword>
<proteinExistence type="predicted"/>
<dbReference type="Pfam" id="PF12796">
    <property type="entry name" value="Ank_2"/>
    <property type="match status" value="5"/>
</dbReference>
<feature type="repeat" description="ANK" evidence="3">
    <location>
        <begin position="1062"/>
        <end position="1094"/>
    </location>
</feature>
<feature type="repeat" description="ANK" evidence="3">
    <location>
        <begin position="553"/>
        <end position="580"/>
    </location>
</feature>
<dbReference type="AlphaFoldDB" id="A0A8H3FPX7"/>
<evidence type="ECO:0000259" key="4">
    <source>
        <dbReference type="Pfam" id="PF14420"/>
    </source>
</evidence>
<feature type="repeat" description="ANK" evidence="3">
    <location>
        <begin position="997"/>
        <end position="1029"/>
    </location>
</feature>
<feature type="repeat" description="ANK" evidence="3">
    <location>
        <begin position="1132"/>
        <end position="1164"/>
    </location>
</feature>
<dbReference type="SMART" id="SM00248">
    <property type="entry name" value="ANK"/>
    <property type="match status" value="19"/>
</dbReference>
<feature type="repeat" description="ANK" evidence="3">
    <location>
        <begin position="1097"/>
        <end position="1129"/>
    </location>
</feature>
<sequence length="1191" mass="130874">MSSNRGQAQLEWQRYKAEIHDLYIGNGKSLKEVMTILAERHDFHKKYINSGSLFTTLLTGISKEQYVRQLKKWDMSKNTTDAKWKLVGRKLQQRNLNGKASAVFFNGKVISASKLKKEMARHVPSALAASCNDTTSPLTPDSFMVCTPGESSSPSIYFSDLPWFNFWERCREPVQSLCSLPISAAWSDATQAMESSDGSDQPNKSSLMVRLAEQCLYVAPPTINDIAGVIEKYHNRAAIIPKSSFQALSNTHLGIEVVQGILFRSSNNNLTDDVLDWFVKMIIQSNSRWILATLLKMQTPTVEIFAQHVLESACRLDDRKIVNLLLSNGVDANGCHKYMRSPLSLAIRNGRPSTVELLIKYGAEVNTPFEDYIRTALTLRTPCTMLKVLITQGAVVNKSPLPKHDPDLDSYYITPLQLASRANDTDAVLLLLDSGCNVNHINFPTSHWDETGKNQVRSMYARTGRISPLVHSVLNENLAMINAFLRAGADINFVPNYSSMPEATRVTKRDYAEWKWHGRREHNTALQVAVSANNIELVRFLLEAGASPNTLENGDTALQIAAKSNHLQMIDLLFNYGANLLAPAYFLSGRTGLQAAAENDNMELVEFILVKTSLDLWQGTIDAPPALWGGRTAVQAAAENGSTSMVQKLLSLGADINGPVARRDGITAFQAAVKSRNRALAALVLAAGAITYTPACTTAAIAIAINQHDMAMFELVLRYGGPSQRGFPANERFNLCIMREDELINRAISLSMAFVDVNQRWRSDHTNPYADTVTYDTALKLAIREGQMHAIRLLLLGGADTERALLNISRNVSLEMLTLLLQHGARTDISSDGRTPLGVLVEVISPHEHSSSNDSINRMTPLDEKFRQCVELLLDAGARVDCRSQYGYKRYSTALGHASELGCVELVQILLRAGADPNWLYNKEDATALVLATHRSNKEILCFLLDAGADVNVTARGPSVLQVAVSEGNAPIVQELLRRGVDPDLASLENQEGPVDVWETPLVMAINEGQDEILHMLLNSGANVNAPAVGFCNALQAAANKTDTIDYVQLLLDRGADVNEHCGTSALQAAADQGNIQLVQILLLHGADVNAVPDELFGVTALQAASISGHLEVVALLLAAGADINGEISRHEGRTALEGAVEHGRLDIVHLLLENDYEIEGFYDRCENAAYYAEEEGHMAIARKLREYRKD</sequence>
<dbReference type="OrthoDB" id="539213at2759"/>
<organism evidence="5 6">
    <name type="scientific">Heterodermia speciosa</name>
    <dbReference type="NCBI Taxonomy" id="116794"/>
    <lineage>
        <taxon>Eukaryota</taxon>
        <taxon>Fungi</taxon>
        <taxon>Dikarya</taxon>
        <taxon>Ascomycota</taxon>
        <taxon>Pezizomycotina</taxon>
        <taxon>Lecanoromycetes</taxon>
        <taxon>OSLEUM clade</taxon>
        <taxon>Lecanoromycetidae</taxon>
        <taxon>Caliciales</taxon>
        <taxon>Physciaceae</taxon>
        <taxon>Heterodermia</taxon>
    </lineage>
</organism>
<dbReference type="PROSITE" id="PS50297">
    <property type="entry name" value="ANK_REP_REGION"/>
    <property type="match status" value="11"/>
</dbReference>
<evidence type="ECO:0000256" key="1">
    <source>
        <dbReference type="ARBA" id="ARBA00022737"/>
    </source>
</evidence>
<feature type="domain" description="Clr5" evidence="4">
    <location>
        <begin position="11"/>
        <end position="77"/>
    </location>
</feature>
<name>A0A8H3FPX7_9LECA</name>
<feature type="repeat" description="ANK" evidence="3">
    <location>
        <begin position="338"/>
        <end position="370"/>
    </location>
</feature>
<dbReference type="Pfam" id="PF14420">
    <property type="entry name" value="Clr5"/>
    <property type="match status" value="1"/>
</dbReference>
<feature type="repeat" description="ANK" evidence="3">
    <location>
        <begin position="629"/>
        <end position="657"/>
    </location>
</feature>
<dbReference type="InterPro" id="IPR036770">
    <property type="entry name" value="Ankyrin_rpt-contain_sf"/>
</dbReference>
<keyword evidence="2 3" id="KW-0040">ANK repeat</keyword>
<feature type="repeat" description="ANK" evidence="3">
    <location>
        <begin position="521"/>
        <end position="553"/>
    </location>
</feature>
<dbReference type="PROSITE" id="PS50088">
    <property type="entry name" value="ANK_REPEAT"/>
    <property type="match status" value="11"/>
</dbReference>
<dbReference type="InterPro" id="IPR002110">
    <property type="entry name" value="Ankyrin_rpt"/>
</dbReference>
<dbReference type="PANTHER" id="PTHR24123">
    <property type="entry name" value="ANKYRIN REPEAT-CONTAINING"/>
    <property type="match status" value="1"/>
</dbReference>
<dbReference type="InterPro" id="IPR051165">
    <property type="entry name" value="Multifunctional_ANK_Repeat"/>
</dbReference>
<feature type="repeat" description="ANK" evidence="3">
    <location>
        <begin position="956"/>
        <end position="988"/>
    </location>
</feature>
<dbReference type="Gene3D" id="1.25.40.20">
    <property type="entry name" value="Ankyrin repeat-containing domain"/>
    <property type="match status" value="5"/>
</dbReference>
<evidence type="ECO:0000256" key="3">
    <source>
        <dbReference type="PROSITE-ProRule" id="PRU00023"/>
    </source>
</evidence>
<evidence type="ECO:0000313" key="5">
    <source>
        <dbReference type="EMBL" id="CAF9927269.1"/>
    </source>
</evidence>
<dbReference type="PANTHER" id="PTHR24123:SF33">
    <property type="entry name" value="PROTEIN HOS4"/>
    <property type="match status" value="1"/>
</dbReference>
<dbReference type="InterPro" id="IPR025676">
    <property type="entry name" value="Clr5_dom"/>
</dbReference>
<gene>
    <name evidence="5" type="ORF">HETSPECPRED_006541</name>
</gene>
<protein>
    <recommendedName>
        <fullName evidence="4">Clr5 domain-containing protein</fullName>
    </recommendedName>
</protein>
<feature type="repeat" description="ANK" evidence="3">
    <location>
        <begin position="411"/>
        <end position="443"/>
    </location>
</feature>
<accession>A0A8H3FPX7</accession>